<comment type="similarity">
    <text evidence="1">Belongs to the type-I restriction system S methylase family.</text>
</comment>
<dbReference type="EMBL" id="JQBK01000033">
    <property type="protein sequence ID" value="KRN84242.1"/>
    <property type="molecule type" value="Genomic_DNA"/>
</dbReference>
<evidence type="ECO:0000313" key="5">
    <source>
        <dbReference type="EMBL" id="KRN84242.1"/>
    </source>
</evidence>
<sequence length="174" mass="20086">MRVKLGDILTINPRESIPRGTVARKIAMENLRPFQRDVFECSYEKYKGGTKFRNRDTILARITPCLENGKTAFINCLNENELAFGSTEYYVLRPKEEILDPYYLFYLVTSKKFRSVAIKGMAGTSGRQRVPKEIVKSYELDLPSIEEQRRISSILRILDDKQTINNRVNDNLAA</sequence>
<keyword evidence="2" id="KW-0680">Restriction system</keyword>
<dbReference type="PANTHER" id="PTHR30408">
    <property type="entry name" value="TYPE-1 RESTRICTION ENZYME ECOKI SPECIFICITY PROTEIN"/>
    <property type="match status" value="1"/>
</dbReference>
<evidence type="ECO:0000256" key="3">
    <source>
        <dbReference type="ARBA" id="ARBA00023125"/>
    </source>
</evidence>
<evidence type="ECO:0000256" key="2">
    <source>
        <dbReference type="ARBA" id="ARBA00022747"/>
    </source>
</evidence>
<dbReference type="CDD" id="cd17260">
    <property type="entry name" value="RMtype1_S_EcoEI-TRD1-CR1_like"/>
    <property type="match status" value="1"/>
</dbReference>
<proteinExistence type="inferred from homology"/>
<organism evidence="5 6">
    <name type="scientific">Ligilactobacillus acidipiscis</name>
    <dbReference type="NCBI Taxonomy" id="89059"/>
    <lineage>
        <taxon>Bacteria</taxon>
        <taxon>Bacillati</taxon>
        <taxon>Bacillota</taxon>
        <taxon>Bacilli</taxon>
        <taxon>Lactobacillales</taxon>
        <taxon>Lactobacillaceae</taxon>
        <taxon>Ligilactobacillus</taxon>
    </lineage>
</organism>
<dbReference type="GO" id="GO:0009307">
    <property type="term" value="P:DNA restriction-modification system"/>
    <property type="evidence" value="ECO:0007669"/>
    <property type="project" value="UniProtKB-KW"/>
</dbReference>
<evidence type="ECO:0000313" key="6">
    <source>
        <dbReference type="Proteomes" id="UP000051491"/>
    </source>
</evidence>
<dbReference type="RefSeq" id="WP_010495224.1">
    <property type="nucleotide sequence ID" value="NZ_JQBK01000033.1"/>
</dbReference>
<dbReference type="Pfam" id="PF01420">
    <property type="entry name" value="Methylase_S"/>
    <property type="match status" value="1"/>
</dbReference>
<dbReference type="OrthoDB" id="9795776at2"/>
<gene>
    <name evidence="5" type="ORF">IV43_GL001268</name>
</gene>
<dbReference type="Proteomes" id="UP000051491">
    <property type="component" value="Unassembled WGS sequence"/>
</dbReference>
<evidence type="ECO:0000256" key="1">
    <source>
        <dbReference type="ARBA" id="ARBA00010923"/>
    </source>
</evidence>
<dbReference type="InterPro" id="IPR044946">
    <property type="entry name" value="Restrct_endonuc_typeI_TRD_sf"/>
</dbReference>
<keyword evidence="3" id="KW-0238">DNA-binding</keyword>
<name>A0A0R2K3Q7_9LACO</name>
<dbReference type="InterPro" id="IPR052021">
    <property type="entry name" value="Type-I_RS_S_subunit"/>
</dbReference>
<dbReference type="PANTHER" id="PTHR30408:SF12">
    <property type="entry name" value="TYPE I RESTRICTION ENZYME MJAVIII SPECIFICITY SUBUNIT"/>
    <property type="match status" value="1"/>
</dbReference>
<dbReference type="SUPFAM" id="SSF116734">
    <property type="entry name" value="DNA methylase specificity domain"/>
    <property type="match status" value="1"/>
</dbReference>
<accession>A0A0R2K3Q7</accession>
<evidence type="ECO:0000259" key="4">
    <source>
        <dbReference type="Pfam" id="PF01420"/>
    </source>
</evidence>
<protein>
    <submittedName>
        <fullName evidence="5">Type I restriction modification DNA specificity domain-containing protein</fullName>
    </submittedName>
</protein>
<dbReference type="Gene3D" id="3.90.220.20">
    <property type="entry name" value="DNA methylase specificity domains"/>
    <property type="match status" value="1"/>
</dbReference>
<dbReference type="GO" id="GO:0003677">
    <property type="term" value="F:DNA binding"/>
    <property type="evidence" value="ECO:0007669"/>
    <property type="project" value="UniProtKB-KW"/>
</dbReference>
<comment type="caution">
    <text evidence="5">The sequence shown here is derived from an EMBL/GenBank/DDBJ whole genome shotgun (WGS) entry which is preliminary data.</text>
</comment>
<dbReference type="AlphaFoldDB" id="A0A0R2K3Q7"/>
<dbReference type="PATRIC" id="fig|89059.3.peg.1367"/>
<feature type="domain" description="Type I restriction modification DNA specificity" evidence="4">
    <location>
        <begin position="4"/>
        <end position="171"/>
    </location>
</feature>
<reference evidence="5 6" key="1">
    <citation type="journal article" date="2015" name="Genome Announc.">
        <title>Expanding the biotechnology potential of lactobacilli through comparative genomics of 213 strains and associated genera.</title>
        <authorList>
            <person name="Sun Z."/>
            <person name="Harris H.M."/>
            <person name="McCann A."/>
            <person name="Guo C."/>
            <person name="Argimon S."/>
            <person name="Zhang W."/>
            <person name="Yang X."/>
            <person name="Jeffery I.B."/>
            <person name="Cooney J.C."/>
            <person name="Kagawa T.F."/>
            <person name="Liu W."/>
            <person name="Song Y."/>
            <person name="Salvetti E."/>
            <person name="Wrobel A."/>
            <person name="Rasinkangas P."/>
            <person name="Parkhill J."/>
            <person name="Rea M.C."/>
            <person name="O'Sullivan O."/>
            <person name="Ritari J."/>
            <person name="Douillard F.P."/>
            <person name="Paul Ross R."/>
            <person name="Yang R."/>
            <person name="Briner A.E."/>
            <person name="Felis G.E."/>
            <person name="de Vos W.M."/>
            <person name="Barrangou R."/>
            <person name="Klaenhammer T.R."/>
            <person name="Caufield P.W."/>
            <person name="Cui Y."/>
            <person name="Zhang H."/>
            <person name="O'Toole P.W."/>
        </authorList>
    </citation>
    <scope>NUCLEOTIDE SEQUENCE [LARGE SCALE GENOMIC DNA]</scope>
    <source>
        <strain evidence="5 6">DSM 15353</strain>
    </source>
</reference>
<dbReference type="InterPro" id="IPR000055">
    <property type="entry name" value="Restrct_endonuc_typeI_TRD"/>
</dbReference>